<dbReference type="PANTHER" id="PTHR45641">
    <property type="entry name" value="TETRATRICOPEPTIDE REPEAT PROTEIN (AFU_ORTHOLOGUE AFUA_6G03870)"/>
    <property type="match status" value="1"/>
</dbReference>
<gene>
    <name evidence="3" type="ORF">SAMN05660350_03892</name>
</gene>
<dbReference type="SUPFAM" id="SSF48452">
    <property type="entry name" value="TPR-like"/>
    <property type="match status" value="1"/>
</dbReference>
<dbReference type="PANTHER" id="PTHR45641:SF19">
    <property type="entry name" value="NEPHROCYSTIN-3"/>
    <property type="match status" value="1"/>
</dbReference>
<proteinExistence type="predicted"/>
<reference evidence="3 4" key="1">
    <citation type="submission" date="2016-12" db="EMBL/GenBank/DDBJ databases">
        <authorList>
            <person name="Song W.-J."/>
            <person name="Kurnit D.M."/>
        </authorList>
    </citation>
    <scope>NUCLEOTIDE SEQUENCE [LARGE SCALE GENOMIC DNA]</scope>
    <source>
        <strain evidence="3 4">DSM 43162</strain>
    </source>
</reference>
<dbReference type="Proteomes" id="UP000184428">
    <property type="component" value="Unassembled WGS sequence"/>
</dbReference>
<evidence type="ECO:0000313" key="4">
    <source>
        <dbReference type="Proteomes" id="UP000184428"/>
    </source>
</evidence>
<organism evidence="3 4">
    <name type="scientific">Geodermatophilus obscurus</name>
    <dbReference type="NCBI Taxonomy" id="1861"/>
    <lineage>
        <taxon>Bacteria</taxon>
        <taxon>Bacillati</taxon>
        <taxon>Actinomycetota</taxon>
        <taxon>Actinomycetes</taxon>
        <taxon>Geodermatophilales</taxon>
        <taxon>Geodermatophilaceae</taxon>
        <taxon>Geodermatophilus</taxon>
    </lineage>
</organism>
<dbReference type="SMART" id="SM00028">
    <property type="entry name" value="TPR"/>
    <property type="match status" value="2"/>
</dbReference>
<dbReference type="InterPro" id="IPR011990">
    <property type="entry name" value="TPR-like_helical_dom_sf"/>
</dbReference>
<dbReference type="Pfam" id="PF13424">
    <property type="entry name" value="TPR_12"/>
    <property type="match status" value="2"/>
</dbReference>
<evidence type="ECO:0000313" key="3">
    <source>
        <dbReference type="EMBL" id="SHN86249.1"/>
    </source>
</evidence>
<evidence type="ECO:0000256" key="1">
    <source>
        <dbReference type="ARBA" id="ARBA00022737"/>
    </source>
</evidence>
<protein>
    <submittedName>
        <fullName evidence="3">Tetratricopeptide repeat-containing protein</fullName>
    </submittedName>
</protein>
<feature type="non-terminal residue" evidence="3">
    <location>
        <position position="1"/>
    </location>
</feature>
<dbReference type="EMBL" id="FRDM01000029">
    <property type="protein sequence ID" value="SHN86249.1"/>
    <property type="molecule type" value="Genomic_DNA"/>
</dbReference>
<dbReference type="InterPro" id="IPR019734">
    <property type="entry name" value="TPR_rpt"/>
</dbReference>
<dbReference type="AlphaFoldDB" id="A0A1M7UTG0"/>
<dbReference type="RefSeq" id="WP_175561421.1">
    <property type="nucleotide sequence ID" value="NZ_FRDM01000029.1"/>
</dbReference>
<accession>A0A1M7UTG0</accession>
<feature type="non-terminal residue" evidence="3">
    <location>
        <position position="190"/>
    </location>
</feature>
<sequence length="190" mass="20051">EAEPYLRRALAIAERDFGPDHPQALMPLANLGAVLHSLGQFEEAETYLGRALRIAREAQEGSNVVKVLVSSITAQAKAGRLEEAQQSLDRLFGLECLDPTWTAVAAYRLGRAYAAAGRPHDAAASYQAALDAAIAAHGPDHPEVATDLAALTGALADAGRLEEAQQSLDRLLTLPSTDPARTAGVAHRLG</sequence>
<evidence type="ECO:0000256" key="2">
    <source>
        <dbReference type="ARBA" id="ARBA00022803"/>
    </source>
</evidence>
<name>A0A1M7UTG0_9ACTN</name>
<keyword evidence="2" id="KW-0802">TPR repeat</keyword>
<keyword evidence="1" id="KW-0677">Repeat</keyword>
<dbReference type="Gene3D" id="1.25.40.10">
    <property type="entry name" value="Tetratricopeptide repeat domain"/>
    <property type="match status" value="2"/>
</dbReference>